<dbReference type="EMBL" id="CP053697">
    <property type="protein sequence ID" value="QKE63534.1"/>
    <property type="molecule type" value="Genomic_DNA"/>
</dbReference>
<dbReference type="Proteomes" id="UP000501379">
    <property type="component" value="Chromosome"/>
</dbReference>
<dbReference type="KEGG" id="pcam:HNE05_09240"/>
<reference evidence="1" key="1">
    <citation type="submission" date="2020-07" db="EMBL/GenBank/DDBJ databases">
        <title>Nitrate ammonifying Pseudomonas campi sp. nov. isolated from German agricultural grassland.</title>
        <authorList>
            <person name="Timsy T."/>
            <person name="Ulrich A."/>
            <person name="Spanner T."/>
            <person name="Foesel B."/>
            <person name="Kolb S."/>
            <person name="Horn M.A."/>
            <person name="Behrendt U."/>
        </authorList>
    </citation>
    <scope>NUCLEOTIDE SEQUENCE</scope>
    <source>
        <strain evidence="1">S1-A32-2</strain>
    </source>
</reference>
<keyword evidence="2" id="KW-1185">Reference proteome</keyword>
<protein>
    <submittedName>
        <fullName evidence="1">Uncharacterized protein</fullName>
    </submittedName>
</protein>
<gene>
    <name evidence="1" type="ORF">HNE05_09240</name>
</gene>
<sequence>MKSKVKRSKWLRAFNSLCATLLTGSAIYLMIMGFNSVAIAAIAISAAGTAAPLVQRDEGILEIVVGTVEAMIDGAVAIIEGIASAIAGLFS</sequence>
<evidence type="ECO:0000313" key="1">
    <source>
        <dbReference type="EMBL" id="QKE63534.1"/>
    </source>
</evidence>
<dbReference type="RefSeq" id="WP_173207199.1">
    <property type="nucleotide sequence ID" value="NZ_CP053697.2"/>
</dbReference>
<name>A0A6M8F4S3_9GAMM</name>
<accession>A0A6M8F4S3</accession>
<organism evidence="1 2">
    <name type="scientific">Aquipseudomonas campi</name>
    <dbReference type="NCBI Taxonomy" id="2731681"/>
    <lineage>
        <taxon>Bacteria</taxon>
        <taxon>Pseudomonadati</taxon>
        <taxon>Pseudomonadota</taxon>
        <taxon>Gammaproteobacteria</taxon>
        <taxon>Pseudomonadales</taxon>
        <taxon>Pseudomonadaceae</taxon>
        <taxon>Aquipseudomonas</taxon>
    </lineage>
</organism>
<evidence type="ECO:0000313" key="2">
    <source>
        <dbReference type="Proteomes" id="UP000501379"/>
    </source>
</evidence>
<dbReference type="AlphaFoldDB" id="A0A6M8F4S3"/>
<proteinExistence type="predicted"/>